<gene>
    <name evidence="1" type="ORF">SAMN06296036_105280</name>
</gene>
<organism evidence="1 2">
    <name type="scientific">Pseudobacteriovorax antillogorgiicola</name>
    <dbReference type="NCBI Taxonomy" id="1513793"/>
    <lineage>
        <taxon>Bacteria</taxon>
        <taxon>Pseudomonadati</taxon>
        <taxon>Bdellovibrionota</taxon>
        <taxon>Oligoflexia</taxon>
        <taxon>Oligoflexales</taxon>
        <taxon>Pseudobacteriovoracaceae</taxon>
        <taxon>Pseudobacteriovorax</taxon>
    </lineage>
</organism>
<name>A0A1Y6BQB9_9BACT</name>
<accession>A0A1Y6BQB9</accession>
<protein>
    <submittedName>
        <fullName evidence="1">Uncharacterized protein</fullName>
    </submittedName>
</protein>
<evidence type="ECO:0000313" key="1">
    <source>
        <dbReference type="EMBL" id="SMF14165.1"/>
    </source>
</evidence>
<dbReference type="RefSeq" id="WP_132317151.1">
    <property type="nucleotide sequence ID" value="NZ_FWZT01000005.1"/>
</dbReference>
<evidence type="ECO:0000313" key="2">
    <source>
        <dbReference type="Proteomes" id="UP000192907"/>
    </source>
</evidence>
<dbReference type="STRING" id="1513793.SAMN06296036_105280"/>
<dbReference type="AlphaFoldDB" id="A0A1Y6BQB9"/>
<keyword evidence="2" id="KW-1185">Reference proteome</keyword>
<dbReference type="OrthoDB" id="9758052at2"/>
<reference evidence="2" key="1">
    <citation type="submission" date="2017-04" db="EMBL/GenBank/DDBJ databases">
        <authorList>
            <person name="Varghese N."/>
            <person name="Submissions S."/>
        </authorList>
    </citation>
    <scope>NUCLEOTIDE SEQUENCE [LARGE SCALE GENOMIC DNA]</scope>
    <source>
        <strain evidence="2">RKEM611</strain>
    </source>
</reference>
<proteinExistence type="predicted"/>
<dbReference type="EMBL" id="FWZT01000005">
    <property type="protein sequence ID" value="SMF14165.1"/>
    <property type="molecule type" value="Genomic_DNA"/>
</dbReference>
<sequence>MPQVDKDSFKTALIELGHNPADYSGKKLSIDGMAALYELDSEIILDAIDQKSIAAHYDYANDTIWVDALDAAHFYYCIRSEANLYAP</sequence>
<dbReference type="Proteomes" id="UP000192907">
    <property type="component" value="Unassembled WGS sequence"/>
</dbReference>